<sequence length="405" mass="46560">MNSTINYSEILIILVKIKDPDTGDFHFIQKVNTFDAYFQRQMIYLLIVIAVFIALYFIITGQQAFGAEPKGERLQRMKQSKLYKDKQFQNLSPTPSIAEGYSMPKVMYDFFFAKKNPLLKPLKNIPSVHTDLRNLSKREEVFIWLGHSSYYIQTDGLSFLIDPVLSSYGSPFKFFNKAFAGSDIFKPEDIPNLDYLIITHDHFDHLDYPTVKAIRNRVNKAILPLGVGAHLERWGYTPDQLIEEEWGTSIDLKNDSTIIYTPARHFSGRKVKRNNTLWTSYVLETPTKKIFLGGDSGYDTHFKMIGETYGPFDFAIIENGQYNEAWKYIHALPEDVIQASIDVNAKNIIPVHSSKFALALHAWNEPLKKVTELGKGKNLNILTPMIGEIVDLNKADNHFTTWWED</sequence>
<keyword evidence="1" id="KW-1133">Transmembrane helix</keyword>
<dbReference type="PANTHER" id="PTHR15032">
    <property type="entry name" value="N-ACYL-PHOSPHATIDYLETHANOLAMINE-HYDROLYZING PHOSPHOLIPASE D"/>
    <property type="match status" value="1"/>
</dbReference>
<reference evidence="3 4" key="1">
    <citation type="submission" date="2019-03" db="EMBL/GenBank/DDBJ databases">
        <title>Genomic Encyclopedia of Archaeal and Bacterial Type Strains, Phase II (KMG-II): from individual species to whole genera.</title>
        <authorList>
            <person name="Goeker M."/>
        </authorList>
    </citation>
    <scope>NUCLEOTIDE SEQUENCE [LARGE SCALE GENOMIC DNA]</scope>
    <source>
        <strain evidence="3 4">DSM 15235</strain>
    </source>
</reference>
<evidence type="ECO:0000313" key="3">
    <source>
        <dbReference type="EMBL" id="TDX94951.1"/>
    </source>
</evidence>
<feature type="domain" description="Metallo-beta-lactamase" evidence="2">
    <location>
        <begin position="159"/>
        <end position="352"/>
    </location>
</feature>
<organism evidence="3 4">
    <name type="scientific">Chryseobacterium daecheongense</name>
    <dbReference type="NCBI Taxonomy" id="192389"/>
    <lineage>
        <taxon>Bacteria</taxon>
        <taxon>Pseudomonadati</taxon>
        <taxon>Bacteroidota</taxon>
        <taxon>Flavobacteriia</taxon>
        <taxon>Flavobacteriales</taxon>
        <taxon>Weeksellaceae</taxon>
        <taxon>Chryseobacterium group</taxon>
        <taxon>Chryseobacterium</taxon>
    </lineage>
</organism>
<evidence type="ECO:0000259" key="2">
    <source>
        <dbReference type="Pfam" id="PF12706"/>
    </source>
</evidence>
<dbReference type="PANTHER" id="PTHR15032:SF4">
    <property type="entry name" value="N-ACYL-PHOSPHATIDYLETHANOLAMINE-HYDROLYZING PHOSPHOLIPASE D"/>
    <property type="match status" value="1"/>
</dbReference>
<dbReference type="InterPro" id="IPR001279">
    <property type="entry name" value="Metallo-B-lactamas"/>
</dbReference>
<accession>A0ABY2FZT2</accession>
<dbReference type="InterPro" id="IPR036866">
    <property type="entry name" value="RibonucZ/Hydroxyglut_hydro"/>
</dbReference>
<dbReference type="Gene3D" id="3.60.15.10">
    <property type="entry name" value="Ribonuclease Z/Hydroxyacylglutathione hydrolase-like"/>
    <property type="match status" value="1"/>
</dbReference>
<feature type="transmembrane region" description="Helical" evidence="1">
    <location>
        <begin position="42"/>
        <end position="59"/>
    </location>
</feature>
<proteinExistence type="predicted"/>
<keyword evidence="1" id="KW-0472">Membrane</keyword>
<evidence type="ECO:0000256" key="1">
    <source>
        <dbReference type="SAM" id="Phobius"/>
    </source>
</evidence>
<gene>
    <name evidence="3" type="ORF">BCF50_0723</name>
</gene>
<name>A0ABY2FZT2_9FLAO</name>
<comment type="caution">
    <text evidence="3">The sequence shown here is derived from an EMBL/GenBank/DDBJ whole genome shotgun (WGS) entry which is preliminary data.</text>
</comment>
<protein>
    <submittedName>
        <fullName evidence="3">L-ascorbate metabolism protein UlaG (Beta-lactamase superfamily)</fullName>
    </submittedName>
</protein>
<dbReference type="EMBL" id="SOQW01000001">
    <property type="protein sequence ID" value="TDX94951.1"/>
    <property type="molecule type" value="Genomic_DNA"/>
</dbReference>
<evidence type="ECO:0000313" key="4">
    <source>
        <dbReference type="Proteomes" id="UP000295709"/>
    </source>
</evidence>
<dbReference type="SUPFAM" id="SSF56281">
    <property type="entry name" value="Metallo-hydrolase/oxidoreductase"/>
    <property type="match status" value="1"/>
</dbReference>
<dbReference type="Pfam" id="PF12706">
    <property type="entry name" value="Lactamase_B_2"/>
    <property type="match status" value="1"/>
</dbReference>
<dbReference type="Proteomes" id="UP000295709">
    <property type="component" value="Unassembled WGS sequence"/>
</dbReference>
<keyword evidence="1" id="KW-0812">Transmembrane</keyword>
<keyword evidence="4" id="KW-1185">Reference proteome</keyword>